<dbReference type="Proteomes" id="UP000244810">
    <property type="component" value="Unassembled WGS sequence"/>
</dbReference>
<reference evidence="5 6" key="1">
    <citation type="journal article" date="2011" name="Syst. Appl. Microbiol.">
        <title>Defluviimonas denitrificans gen. nov., sp. nov., and Pararhodobacter aggregans gen. nov., sp. nov., non-phototrophic Rhodobacteraceae from the biofilter of a marine aquaculture.</title>
        <authorList>
            <person name="Foesel B.U."/>
            <person name="Drake H.L."/>
            <person name="Schramm A."/>
        </authorList>
    </citation>
    <scope>NUCLEOTIDE SEQUENCE [LARGE SCALE GENOMIC DNA]</scope>
    <source>
        <strain evidence="5 6">D1-19</strain>
    </source>
</reference>
<dbReference type="SUPFAM" id="SSF53850">
    <property type="entry name" value="Periplasmic binding protein-like II"/>
    <property type="match status" value="1"/>
</dbReference>
<evidence type="ECO:0000259" key="4">
    <source>
        <dbReference type="Pfam" id="PF00496"/>
    </source>
</evidence>
<dbReference type="GO" id="GO:0043190">
    <property type="term" value="C:ATP-binding cassette (ABC) transporter complex"/>
    <property type="evidence" value="ECO:0007669"/>
    <property type="project" value="InterPro"/>
</dbReference>
<dbReference type="PIRSF" id="PIRSF002741">
    <property type="entry name" value="MppA"/>
    <property type="match status" value="1"/>
</dbReference>
<evidence type="ECO:0000313" key="6">
    <source>
        <dbReference type="Proteomes" id="UP000244810"/>
    </source>
</evidence>
<proteinExistence type="inferred from homology"/>
<evidence type="ECO:0000256" key="3">
    <source>
        <dbReference type="ARBA" id="ARBA00022729"/>
    </source>
</evidence>
<accession>A0A2T7UPW1</accession>
<dbReference type="EMBL" id="QDDR01000008">
    <property type="protein sequence ID" value="PVE46707.1"/>
    <property type="molecule type" value="Genomic_DNA"/>
</dbReference>
<keyword evidence="3" id="KW-0732">Signal</keyword>
<dbReference type="GO" id="GO:0030288">
    <property type="term" value="C:outer membrane-bounded periplasmic space"/>
    <property type="evidence" value="ECO:0007669"/>
    <property type="project" value="TreeGrafter"/>
</dbReference>
<comment type="similarity">
    <text evidence="2">Belongs to the bacterial solute-binding protein 5 family.</text>
</comment>
<protein>
    <submittedName>
        <fullName evidence="5">ABC transporter substrate-binding protein</fullName>
    </submittedName>
</protein>
<keyword evidence="6" id="KW-1185">Reference proteome</keyword>
<evidence type="ECO:0000313" key="5">
    <source>
        <dbReference type="EMBL" id="PVE46707.1"/>
    </source>
</evidence>
<evidence type="ECO:0000256" key="1">
    <source>
        <dbReference type="ARBA" id="ARBA00004418"/>
    </source>
</evidence>
<organism evidence="5 6">
    <name type="scientific">Pararhodobacter aggregans</name>
    <dbReference type="NCBI Taxonomy" id="404875"/>
    <lineage>
        <taxon>Bacteria</taxon>
        <taxon>Pseudomonadati</taxon>
        <taxon>Pseudomonadota</taxon>
        <taxon>Alphaproteobacteria</taxon>
        <taxon>Rhodobacterales</taxon>
        <taxon>Paracoccaceae</taxon>
        <taxon>Pararhodobacter</taxon>
    </lineage>
</organism>
<dbReference type="AlphaFoldDB" id="A0A2T7UPW1"/>
<comment type="caution">
    <text evidence="5">The sequence shown here is derived from an EMBL/GenBank/DDBJ whole genome shotgun (WGS) entry which is preliminary data.</text>
</comment>
<dbReference type="Gene3D" id="3.40.190.10">
    <property type="entry name" value="Periplasmic binding protein-like II"/>
    <property type="match status" value="1"/>
</dbReference>
<name>A0A2T7UPW1_9RHOB</name>
<dbReference type="GO" id="GO:0015833">
    <property type="term" value="P:peptide transport"/>
    <property type="evidence" value="ECO:0007669"/>
    <property type="project" value="TreeGrafter"/>
</dbReference>
<dbReference type="PANTHER" id="PTHR30290">
    <property type="entry name" value="PERIPLASMIC BINDING COMPONENT OF ABC TRANSPORTER"/>
    <property type="match status" value="1"/>
</dbReference>
<feature type="domain" description="Solute-binding protein family 5" evidence="4">
    <location>
        <begin position="70"/>
        <end position="463"/>
    </location>
</feature>
<dbReference type="InterPro" id="IPR000914">
    <property type="entry name" value="SBP_5_dom"/>
</dbReference>
<comment type="subcellular location">
    <subcellularLocation>
        <location evidence="1">Periplasm</location>
    </subcellularLocation>
</comment>
<dbReference type="GO" id="GO:1904680">
    <property type="term" value="F:peptide transmembrane transporter activity"/>
    <property type="evidence" value="ECO:0007669"/>
    <property type="project" value="TreeGrafter"/>
</dbReference>
<sequence>MYGTPALPQDFVSLPYANPEAPQGGRFVFAEIGSFDSLNPFILRGSAPWGVNLLTVQSLLGRSYDEPFGLYPVLAESLRTDSSRSFVEFTLREGARFSDGSPVTLDDVIWSFETMGTEGHPRYRNAWTKIASMERVGERTLRFTFTEPDRELPLILGLRPIVQRAQFDVSAGGRSFAESSLTPVIASGPYEVSAVDPGRSVTFRRVADWWAADLPFYRGQMNADEIRYEYYSDLSVAFEAFKAGLISVWREVNAARWADSYDIPAVHDGRIRLVEVPHQRPSGMSGLFINTRRALFADWRVREALLLAFDFERINQVVTGGAEPRIASYFGNSVLGMRPGPAEGRVSELLAPFAEELPPGALEGYALPVSDGRSNRRNRREAMRLLAEAGWEPDAQGILRNAEGQAFTFEILLLQGQAEIQSTAAAFAEDLQALGIRARVALIDSAQYVERTNRYDFDMTYSLRLMTLSPGNEQVLYWGAEGVDSPGSRNFAGVHDPAVEAMINAMLTSTTDEDFTAAVRALDRVLMAGRYAIPFWFSPVSRMAVQSNLHFPDILPMYGDWTGFLPEVWWYQE</sequence>
<dbReference type="Gene3D" id="3.10.105.10">
    <property type="entry name" value="Dipeptide-binding Protein, Domain 3"/>
    <property type="match status" value="1"/>
</dbReference>
<dbReference type="OrthoDB" id="9803988at2"/>
<dbReference type="PANTHER" id="PTHR30290:SF64">
    <property type="entry name" value="ABC TRANSPORTER PERIPLASMIC BINDING PROTEIN"/>
    <property type="match status" value="1"/>
</dbReference>
<dbReference type="InterPro" id="IPR039424">
    <property type="entry name" value="SBP_5"/>
</dbReference>
<dbReference type="CDD" id="cd08497">
    <property type="entry name" value="MbnE-like"/>
    <property type="match status" value="1"/>
</dbReference>
<dbReference type="InterPro" id="IPR030678">
    <property type="entry name" value="Peptide/Ni-bd"/>
</dbReference>
<gene>
    <name evidence="5" type="ORF">DDE23_15995</name>
</gene>
<evidence type="ECO:0000256" key="2">
    <source>
        <dbReference type="ARBA" id="ARBA00005695"/>
    </source>
</evidence>
<dbReference type="GO" id="GO:0042884">
    <property type="term" value="P:microcin transport"/>
    <property type="evidence" value="ECO:0007669"/>
    <property type="project" value="TreeGrafter"/>
</dbReference>
<dbReference type="Pfam" id="PF00496">
    <property type="entry name" value="SBP_bac_5"/>
    <property type="match status" value="1"/>
</dbReference>